<dbReference type="Pfam" id="PF05258">
    <property type="entry name" value="DciA"/>
    <property type="match status" value="1"/>
</dbReference>
<gene>
    <name evidence="1" type="ORF">DJ66_0928</name>
</gene>
<evidence type="ECO:0000313" key="1">
    <source>
        <dbReference type="EMBL" id="KJZ82187.1"/>
    </source>
</evidence>
<protein>
    <recommendedName>
        <fullName evidence="3">DUF721 domain-containing protein</fullName>
    </recommendedName>
</protein>
<name>A0A0F4VNF1_9HYPH</name>
<dbReference type="Proteomes" id="UP000033731">
    <property type="component" value="Unassembled WGS sequence"/>
</dbReference>
<dbReference type="AlphaFoldDB" id="A0A0F4VNF1"/>
<evidence type="ECO:0008006" key="3">
    <source>
        <dbReference type="Google" id="ProtNLM"/>
    </source>
</evidence>
<evidence type="ECO:0000313" key="2">
    <source>
        <dbReference type="Proteomes" id="UP000033731"/>
    </source>
</evidence>
<organism evidence="1 2">
    <name type="scientific">Candidatus Liberibacter solanacearum</name>
    <dbReference type="NCBI Taxonomy" id="556287"/>
    <lineage>
        <taxon>Bacteria</taxon>
        <taxon>Pseudomonadati</taxon>
        <taxon>Pseudomonadota</taxon>
        <taxon>Alphaproteobacteria</taxon>
        <taxon>Hyphomicrobiales</taxon>
        <taxon>Rhizobiaceae</taxon>
        <taxon>Liberibacter</taxon>
    </lineage>
</organism>
<dbReference type="RefSeq" id="WP_200879480.1">
    <property type="nucleotide sequence ID" value="NZ_JMTK01000002.1"/>
</dbReference>
<sequence>MIGIKEDFEGMMHFSEIIDDLLDPFLRRRAGISISLIGVWSELVGDDVAKHCKPEKIIWPRRDYADERDFSSNIGGILVVACEGPYALFLMHDQSKIIRNVNVFFGFCAIRKIRFLQKPVGITNQDSPCVIPSLRENDCKKIEKMTEGIKDELLKKALVRFGHAVIGFSYL</sequence>
<dbReference type="PATRIC" id="fig|556287.9.peg.951"/>
<accession>A0A0F4VNF1</accession>
<dbReference type="InterPro" id="IPR010593">
    <property type="entry name" value="DUF1159"/>
</dbReference>
<proteinExistence type="predicted"/>
<dbReference type="InterPro" id="IPR007922">
    <property type="entry name" value="DciA-like"/>
</dbReference>
<keyword evidence="2" id="KW-1185">Reference proteome</keyword>
<dbReference type="PIRSF" id="PIRSF032064">
    <property type="entry name" value="UCP032064"/>
    <property type="match status" value="1"/>
</dbReference>
<reference evidence="1 2" key="1">
    <citation type="journal article" date="2015" name="Phytopathology">
        <title>Genomes of Candidatus Liberibacter solanacearum haplotype A from New Zealand and the USA suggest significant genome plasticity in the species.</title>
        <authorList>
            <person name="Thompson S.M."/>
            <person name="Johnson C.P."/>
            <person name="Lu A.Y."/>
            <person name="Frampton R.A."/>
            <person name="Sullivan K.L."/>
            <person name="Fiers M.W."/>
            <person name="Crowhurst R.N."/>
            <person name="Pitman A.R."/>
            <person name="Scott I."/>
            <person name="Gudmestad N.C."/>
            <person name="Smith G.R."/>
        </authorList>
    </citation>
    <scope>NUCLEOTIDE SEQUENCE [LARGE SCALE GENOMIC DNA]</scope>
    <source>
        <strain evidence="1 2">LsoNZ1</strain>
    </source>
</reference>
<dbReference type="EMBL" id="JMTK01000002">
    <property type="protein sequence ID" value="KJZ82187.1"/>
    <property type="molecule type" value="Genomic_DNA"/>
</dbReference>
<comment type="caution">
    <text evidence="1">The sequence shown here is derived from an EMBL/GenBank/DDBJ whole genome shotgun (WGS) entry which is preliminary data.</text>
</comment>